<dbReference type="InterPro" id="IPR051478">
    <property type="entry name" value="Beta-lactamase-like_AB/R"/>
</dbReference>
<dbReference type="PANTHER" id="PTHR22935">
    <property type="entry name" value="PENICILLIN-BINDING PROTEIN"/>
    <property type="match status" value="1"/>
</dbReference>
<reference evidence="4 5" key="1">
    <citation type="submission" date="2023-02" db="EMBL/GenBank/DDBJ databases">
        <title>Genome Sequence of L. cardiaca H63T.</title>
        <authorList>
            <person name="Lopez A.E."/>
            <person name="Cianciotto N.P."/>
        </authorList>
    </citation>
    <scope>NUCLEOTIDE SEQUENCE [LARGE SCALE GENOMIC DNA]</scope>
    <source>
        <strain evidence="4 5">H63</strain>
    </source>
</reference>
<proteinExistence type="inferred from homology"/>
<evidence type="ECO:0000313" key="5">
    <source>
        <dbReference type="Proteomes" id="UP001222087"/>
    </source>
</evidence>
<keyword evidence="2" id="KW-0732">Signal</keyword>
<dbReference type="GO" id="GO:0016787">
    <property type="term" value="F:hydrolase activity"/>
    <property type="evidence" value="ECO:0007669"/>
    <property type="project" value="UniProtKB-KW"/>
</dbReference>
<dbReference type="SUPFAM" id="SSF56601">
    <property type="entry name" value="beta-lactamase/transpeptidase-like"/>
    <property type="match status" value="1"/>
</dbReference>
<dbReference type="PANTHER" id="PTHR22935:SF95">
    <property type="entry name" value="BETA-LACTAMASE-LIKE 1-RELATED"/>
    <property type="match status" value="1"/>
</dbReference>
<accession>A0ABY8APM0</accession>
<dbReference type="InterPro" id="IPR001466">
    <property type="entry name" value="Beta-lactam-related"/>
</dbReference>
<gene>
    <name evidence="4" type="ORF">PXX05_11255</name>
</gene>
<feature type="chain" id="PRO_5045819280" evidence="2">
    <location>
        <begin position="20"/>
        <end position="384"/>
    </location>
</feature>
<keyword evidence="5" id="KW-1185">Reference proteome</keyword>
<dbReference type="Proteomes" id="UP001222087">
    <property type="component" value="Chromosome"/>
</dbReference>
<evidence type="ECO:0000313" key="4">
    <source>
        <dbReference type="EMBL" id="WED42488.1"/>
    </source>
</evidence>
<organism evidence="4 5">
    <name type="scientific">Legionella cardiaca</name>
    <dbReference type="NCBI Taxonomy" id="1071983"/>
    <lineage>
        <taxon>Bacteria</taxon>
        <taxon>Pseudomonadati</taxon>
        <taxon>Pseudomonadota</taxon>
        <taxon>Gammaproteobacteria</taxon>
        <taxon>Legionellales</taxon>
        <taxon>Legionellaceae</taxon>
        <taxon>Legionella</taxon>
    </lineage>
</organism>
<sequence length="384" mass="43060">MFKKAITSFLFAIPFLTNASPECQLLSEKNIKTLPIEKIKNYVQTAIFEQHVAPGVLLGIISGEEEAVISCGETAKGNNKRPQMDTVWPIGSVSKVFTTQMLVEMVNQGQVRLNTSIDELLENGKKSDNPITLLDLATHSAGFPRMLPTLPENNDYQVNIPYEMPEFVKWYDSYTPEYKPGTHYQYSNLGFGLLGQLLAKKRGTDFAGLLQQLIAAPLNLKDTTVKPSPEQIKREVASYWINDDLIKKDWEFRFEQPSGGLYSTMPDMLKFTAYQLSQDSRIKETTTLAHASYIYQAEFDNSLEFGDDAMALGWHVSFPAKGLPLQLVKNGWVDGVTTHVQITPTKNIGLISMTNKPYLSIINDLRNITGIIIAAQEQTKLNKL</sequence>
<feature type="domain" description="Beta-lactamase-related" evidence="3">
    <location>
        <begin position="47"/>
        <end position="358"/>
    </location>
</feature>
<evidence type="ECO:0000256" key="1">
    <source>
        <dbReference type="ARBA" id="ARBA00038473"/>
    </source>
</evidence>
<dbReference type="EMBL" id="CP119078">
    <property type="protein sequence ID" value="WED42488.1"/>
    <property type="molecule type" value="Genomic_DNA"/>
</dbReference>
<feature type="signal peptide" evidence="2">
    <location>
        <begin position="1"/>
        <end position="19"/>
    </location>
</feature>
<evidence type="ECO:0000256" key="2">
    <source>
        <dbReference type="SAM" id="SignalP"/>
    </source>
</evidence>
<dbReference type="Gene3D" id="3.40.710.10">
    <property type="entry name" value="DD-peptidase/beta-lactamase superfamily"/>
    <property type="match status" value="1"/>
</dbReference>
<comment type="similarity">
    <text evidence="1">Belongs to the beta-lactamase family.</text>
</comment>
<name>A0ABY8APM0_9GAMM</name>
<dbReference type="Pfam" id="PF00144">
    <property type="entry name" value="Beta-lactamase"/>
    <property type="match status" value="1"/>
</dbReference>
<dbReference type="InterPro" id="IPR012338">
    <property type="entry name" value="Beta-lactam/transpept-like"/>
</dbReference>
<dbReference type="RefSeq" id="WP_275088310.1">
    <property type="nucleotide sequence ID" value="NZ_CP119078.1"/>
</dbReference>
<keyword evidence="4" id="KW-0378">Hydrolase</keyword>
<protein>
    <submittedName>
        <fullName evidence="4">Serine hydrolase</fullName>
    </submittedName>
</protein>
<evidence type="ECO:0000259" key="3">
    <source>
        <dbReference type="Pfam" id="PF00144"/>
    </source>
</evidence>